<evidence type="ECO:0000313" key="1">
    <source>
        <dbReference type="EMBL" id="CAB4040144.1"/>
    </source>
</evidence>
<dbReference type="PANTHER" id="PTHR47481:SF31">
    <property type="entry name" value="OS01G0873500 PROTEIN"/>
    <property type="match status" value="1"/>
</dbReference>
<dbReference type="Pfam" id="PF14223">
    <property type="entry name" value="Retrotran_gag_2"/>
    <property type="match status" value="1"/>
</dbReference>
<protein>
    <submittedName>
        <fullName evidence="1">Uncharacterized protein</fullName>
    </submittedName>
</protein>
<dbReference type="AlphaFoldDB" id="A0A6S7KB80"/>
<comment type="caution">
    <text evidence="1">The sequence shown here is derived from an EMBL/GenBank/DDBJ whole genome shotgun (WGS) entry which is preliminary data.</text>
</comment>
<organism evidence="1 2">
    <name type="scientific">Paramuricea clavata</name>
    <name type="common">Red gorgonian</name>
    <name type="synonym">Violescent sea-whip</name>
    <dbReference type="NCBI Taxonomy" id="317549"/>
    <lineage>
        <taxon>Eukaryota</taxon>
        <taxon>Metazoa</taxon>
        <taxon>Cnidaria</taxon>
        <taxon>Anthozoa</taxon>
        <taxon>Octocorallia</taxon>
        <taxon>Malacalcyonacea</taxon>
        <taxon>Plexauridae</taxon>
        <taxon>Paramuricea</taxon>
    </lineage>
</organism>
<name>A0A6S7KB80_PARCT</name>
<proteinExistence type="predicted"/>
<dbReference type="EMBL" id="CACRXK020026355">
    <property type="protein sequence ID" value="CAB4040144.1"/>
    <property type="molecule type" value="Genomic_DNA"/>
</dbReference>
<dbReference type="Proteomes" id="UP001152795">
    <property type="component" value="Unassembled WGS sequence"/>
</dbReference>
<evidence type="ECO:0000313" key="2">
    <source>
        <dbReference type="Proteomes" id="UP001152795"/>
    </source>
</evidence>
<keyword evidence="2" id="KW-1185">Reference proteome</keyword>
<accession>A0A6S7KB80</accession>
<sequence>MATVQNPTGYGPRRGLIFDGDENNSSERELDEAKNADAFAELVQCLDDRSLALVIREAKDNGRKALTVLREHYQGKGKPRIVSLYTELTSLKKTENETITDYIIRAETATTALKAAEEVISDGLLIAMVLKGLPNAYKTFSTVVIQRENQMNFGDFKIALRNHEENANGDNVMYVRMATT</sequence>
<reference evidence="1" key="1">
    <citation type="submission" date="2020-04" db="EMBL/GenBank/DDBJ databases">
        <authorList>
            <person name="Alioto T."/>
            <person name="Alioto T."/>
            <person name="Gomez Garrido J."/>
        </authorList>
    </citation>
    <scope>NUCLEOTIDE SEQUENCE</scope>
    <source>
        <strain evidence="1">A484AB</strain>
    </source>
</reference>
<dbReference type="OrthoDB" id="10059408at2759"/>
<gene>
    <name evidence="1" type="ORF">PACLA_8A014254</name>
</gene>
<dbReference type="PANTHER" id="PTHR47481">
    <property type="match status" value="1"/>
</dbReference>